<keyword evidence="9 12" id="KW-0503">Monooxygenase</keyword>
<evidence type="ECO:0000256" key="9">
    <source>
        <dbReference type="ARBA" id="ARBA00023033"/>
    </source>
</evidence>
<evidence type="ECO:0000313" key="13">
    <source>
        <dbReference type="EMBL" id="CAA3029487.1"/>
    </source>
</evidence>
<dbReference type="PROSITE" id="PS00086">
    <property type="entry name" value="CYTOCHROME_P450"/>
    <property type="match status" value="1"/>
</dbReference>
<keyword evidence="5 11" id="KW-0479">Metal-binding</keyword>
<dbReference type="GO" id="GO:0005506">
    <property type="term" value="F:iron ion binding"/>
    <property type="evidence" value="ECO:0007669"/>
    <property type="project" value="InterPro"/>
</dbReference>
<dbReference type="PANTHER" id="PTHR24282">
    <property type="entry name" value="CYTOCHROME P450 FAMILY MEMBER"/>
    <property type="match status" value="1"/>
</dbReference>
<evidence type="ECO:0000256" key="7">
    <source>
        <dbReference type="ARBA" id="ARBA00023002"/>
    </source>
</evidence>
<accession>A0A8S0V7P2</accession>
<dbReference type="OrthoDB" id="1470350at2759"/>
<dbReference type="GO" id="GO:0020037">
    <property type="term" value="F:heme binding"/>
    <property type="evidence" value="ECO:0007669"/>
    <property type="project" value="InterPro"/>
</dbReference>
<proteinExistence type="inferred from homology"/>
<keyword evidence="7 12" id="KW-0560">Oxidoreductase</keyword>
<dbReference type="GO" id="GO:0004497">
    <property type="term" value="F:monooxygenase activity"/>
    <property type="evidence" value="ECO:0007669"/>
    <property type="project" value="UniProtKB-KW"/>
</dbReference>
<evidence type="ECO:0000313" key="14">
    <source>
        <dbReference type="Proteomes" id="UP000594638"/>
    </source>
</evidence>
<evidence type="ECO:0000256" key="4">
    <source>
        <dbReference type="ARBA" id="ARBA00022692"/>
    </source>
</evidence>
<keyword evidence="3 11" id="KW-0349">Heme</keyword>
<evidence type="ECO:0000256" key="8">
    <source>
        <dbReference type="ARBA" id="ARBA00023004"/>
    </source>
</evidence>
<dbReference type="Pfam" id="PF00067">
    <property type="entry name" value="p450"/>
    <property type="match status" value="1"/>
</dbReference>
<evidence type="ECO:0000256" key="2">
    <source>
        <dbReference type="ARBA" id="ARBA00010617"/>
    </source>
</evidence>
<feature type="binding site" description="axial binding residue" evidence="11">
    <location>
        <position position="85"/>
    </location>
    <ligand>
        <name>heme</name>
        <dbReference type="ChEBI" id="CHEBI:30413"/>
    </ligand>
    <ligandPart>
        <name>Fe</name>
        <dbReference type="ChEBI" id="CHEBI:18248"/>
    </ligandPart>
</feature>
<dbReference type="PRINTS" id="PR00385">
    <property type="entry name" value="P450"/>
</dbReference>
<dbReference type="AlphaFoldDB" id="A0A8S0V7P2"/>
<dbReference type="SUPFAM" id="SSF48264">
    <property type="entry name" value="Cytochrome P450"/>
    <property type="match status" value="1"/>
</dbReference>
<keyword evidence="14" id="KW-1185">Reference proteome</keyword>
<dbReference type="PANTHER" id="PTHR24282:SF155">
    <property type="entry name" value="CYTOCHROME P450 734A1-LIKE"/>
    <property type="match status" value="1"/>
</dbReference>
<evidence type="ECO:0000256" key="12">
    <source>
        <dbReference type="RuleBase" id="RU000461"/>
    </source>
</evidence>
<dbReference type="InterPro" id="IPR002401">
    <property type="entry name" value="Cyt_P450_E_grp-I"/>
</dbReference>
<dbReference type="InterPro" id="IPR001128">
    <property type="entry name" value="Cyt_P450"/>
</dbReference>
<evidence type="ECO:0000256" key="5">
    <source>
        <dbReference type="ARBA" id="ARBA00022723"/>
    </source>
</evidence>
<comment type="caution">
    <text evidence="13">The sequence shown here is derived from an EMBL/GenBank/DDBJ whole genome shotgun (WGS) entry which is preliminary data.</text>
</comment>
<dbReference type="InterPro" id="IPR017972">
    <property type="entry name" value="Cyt_P450_CS"/>
</dbReference>
<dbReference type="GO" id="GO:0016705">
    <property type="term" value="F:oxidoreductase activity, acting on paired donors, with incorporation or reduction of molecular oxygen"/>
    <property type="evidence" value="ECO:0007669"/>
    <property type="project" value="InterPro"/>
</dbReference>
<comment type="similarity">
    <text evidence="2 12">Belongs to the cytochrome P450 family.</text>
</comment>
<protein>
    <submittedName>
        <fullName evidence="13">Cytochrome P450 734A1-like</fullName>
    </submittedName>
</protein>
<keyword evidence="6" id="KW-1133">Transmembrane helix</keyword>
<name>A0A8S0V7P2_OLEEU</name>
<dbReference type="Gramene" id="OE9A030046T1">
    <property type="protein sequence ID" value="OE9A030046C1"/>
    <property type="gene ID" value="OE9A030046"/>
</dbReference>
<keyword evidence="8 11" id="KW-0408">Iron</keyword>
<dbReference type="InterPro" id="IPR036396">
    <property type="entry name" value="Cyt_P450_sf"/>
</dbReference>
<evidence type="ECO:0000256" key="6">
    <source>
        <dbReference type="ARBA" id="ARBA00022989"/>
    </source>
</evidence>
<dbReference type="Proteomes" id="UP000594638">
    <property type="component" value="Unassembled WGS sequence"/>
</dbReference>
<dbReference type="Gene3D" id="1.10.630.10">
    <property type="entry name" value="Cytochrome P450"/>
    <property type="match status" value="1"/>
</dbReference>
<dbReference type="PRINTS" id="PR00463">
    <property type="entry name" value="EP450I"/>
</dbReference>
<gene>
    <name evidence="13" type="ORF">OLEA9_A030046</name>
</gene>
<comment type="cofactor">
    <cofactor evidence="11">
        <name>heme</name>
        <dbReference type="ChEBI" id="CHEBI:30413"/>
    </cofactor>
</comment>
<keyword evidence="4" id="KW-0812">Transmembrane</keyword>
<dbReference type="EMBL" id="CACTIH010009312">
    <property type="protein sequence ID" value="CAA3029487.1"/>
    <property type="molecule type" value="Genomic_DNA"/>
</dbReference>
<dbReference type="InterPro" id="IPR050665">
    <property type="entry name" value="Cytochrome_P450_Monooxygen"/>
</dbReference>
<evidence type="ECO:0000256" key="10">
    <source>
        <dbReference type="ARBA" id="ARBA00023136"/>
    </source>
</evidence>
<comment type="subcellular location">
    <subcellularLocation>
        <location evidence="1">Membrane</location>
        <topology evidence="1">Single-pass membrane protein</topology>
    </subcellularLocation>
</comment>
<feature type="non-terminal residue" evidence="13">
    <location>
        <position position="1"/>
    </location>
</feature>
<evidence type="ECO:0000256" key="3">
    <source>
        <dbReference type="ARBA" id="ARBA00022617"/>
    </source>
</evidence>
<organism evidence="13 14">
    <name type="scientific">Olea europaea subsp. europaea</name>
    <dbReference type="NCBI Taxonomy" id="158383"/>
    <lineage>
        <taxon>Eukaryota</taxon>
        <taxon>Viridiplantae</taxon>
        <taxon>Streptophyta</taxon>
        <taxon>Embryophyta</taxon>
        <taxon>Tracheophyta</taxon>
        <taxon>Spermatophyta</taxon>
        <taxon>Magnoliopsida</taxon>
        <taxon>eudicotyledons</taxon>
        <taxon>Gunneridae</taxon>
        <taxon>Pentapetalae</taxon>
        <taxon>asterids</taxon>
        <taxon>lamiids</taxon>
        <taxon>Lamiales</taxon>
        <taxon>Oleaceae</taxon>
        <taxon>Oleeae</taxon>
        <taxon>Olea</taxon>
    </lineage>
</organism>
<sequence>VACILNETLRLYPPVVMLMRQTSNNIKLGNLDVPTNTQFNLPIAAVHHDPSIWGEDANEFNPLRFAEPRKHLASYFPFGLGPRICVGQNLAMVESKLILAMILQQFSFAISPSYVHAPILSWTLEPQYGAYIIFRRISS</sequence>
<reference evidence="13 14" key="1">
    <citation type="submission" date="2019-12" db="EMBL/GenBank/DDBJ databases">
        <authorList>
            <person name="Alioto T."/>
            <person name="Alioto T."/>
            <person name="Gomez Garrido J."/>
        </authorList>
    </citation>
    <scope>NUCLEOTIDE SEQUENCE [LARGE SCALE GENOMIC DNA]</scope>
</reference>
<evidence type="ECO:0000256" key="11">
    <source>
        <dbReference type="PIRSR" id="PIRSR602401-1"/>
    </source>
</evidence>
<dbReference type="GO" id="GO:0016020">
    <property type="term" value="C:membrane"/>
    <property type="evidence" value="ECO:0007669"/>
    <property type="project" value="UniProtKB-SubCell"/>
</dbReference>
<keyword evidence="10" id="KW-0472">Membrane</keyword>
<evidence type="ECO:0000256" key="1">
    <source>
        <dbReference type="ARBA" id="ARBA00004167"/>
    </source>
</evidence>